<keyword evidence="3" id="KW-1185">Reference proteome</keyword>
<dbReference type="EMBL" id="DS572731">
    <property type="protein sequence ID" value="EGY20739.1"/>
    <property type="molecule type" value="Genomic_DNA"/>
</dbReference>
<reference evidence="3" key="2">
    <citation type="journal article" date="2011" name="PLoS Pathog.">
        <title>Comparative genomics yields insights into niche adaptation of plant vascular wilt pathogens.</title>
        <authorList>
            <person name="Klosterman S.J."/>
            <person name="Subbarao K.V."/>
            <person name="Kang S."/>
            <person name="Veronese P."/>
            <person name="Gold S.E."/>
            <person name="Thomma B.P.H.J."/>
            <person name="Chen Z."/>
            <person name="Henrissat B."/>
            <person name="Lee Y.-H."/>
            <person name="Park J."/>
            <person name="Garcia-Pedrajas M.D."/>
            <person name="Barbara D.J."/>
            <person name="Anchieta A."/>
            <person name="de Jonge R."/>
            <person name="Santhanam P."/>
            <person name="Maruthachalam K."/>
            <person name="Atallah Z."/>
            <person name="Amyotte S.G."/>
            <person name="Paz Z."/>
            <person name="Inderbitzin P."/>
            <person name="Hayes R.J."/>
            <person name="Heiman D.I."/>
            <person name="Young S."/>
            <person name="Zeng Q."/>
            <person name="Engels R."/>
            <person name="Galagan J."/>
            <person name="Cuomo C.A."/>
            <person name="Dobinson K.F."/>
            <person name="Ma L.-J."/>
        </authorList>
    </citation>
    <scope>NUCLEOTIDE SEQUENCE [LARGE SCALE GENOMIC DNA]</scope>
    <source>
        <strain evidence="3">VdLs.17 / ATCC MYA-4575 / FGSC 10137</strain>
    </source>
</reference>
<evidence type="ECO:0000259" key="1">
    <source>
        <dbReference type="Pfam" id="PF24809"/>
    </source>
</evidence>
<dbReference type="KEGG" id="vda:VDAG_10299"/>
<protein>
    <recommendedName>
        <fullName evidence="1">DUF7708 domain-containing protein</fullName>
    </recommendedName>
</protein>
<dbReference type="Proteomes" id="UP000001611">
    <property type="component" value="Unassembled WGS sequence"/>
</dbReference>
<dbReference type="AlphaFoldDB" id="G2XJN6"/>
<feature type="domain" description="DUF7708" evidence="1">
    <location>
        <begin position="89"/>
        <end position="190"/>
    </location>
</feature>
<sequence>MAVSTRERHDLYALRTPSPPPLDLSALRVNPAQDAFESAVVILQKELTHDEQKLLQLQGKTSMQDVQKAVKDAMDEYEAKIKSSKLRGWLASCSSRILYYGSVSPSAVFDVFVQHHPEYVSLAWGAMKFLFIAVLNHEELLTEISKAVSKIADVLPRTELHSVLYPTQRMQDSVAMVYAKILEFFVLAVRCLSFKPVIEEITERSRRVDELASAASKAEIRDLHIRIHRLDKTLVQVTEMMAVQQQQQVLYNESLLGAQHEYKQLFRKGQVEDIRNYLLLEDTPESEESLAYCRSMRNRRRRTMPTQIPVSALETLESWVSDPSSSLLLAQGQGIRSSSLDFAADFLDAVLDKDYPVLWALPSASEEEPLKPSISGILRSLISQALALDPSIVSEGVNPVNMKHFKMCKGVQQWFALFEQCITRLPRLFLVVDMGLIELATSHEDEEHEFFKVDHFVEFLAEMISRRVRGGLKIAVLSWRFAVSTSLDADEVFDQRRIFTDQGRRAERMMRKPKFRAMLKKRNQRFVERFSSSVTISSQ</sequence>
<dbReference type="STRING" id="498257.G2XJN6"/>
<organism evidence="2 3">
    <name type="scientific">Verticillium dahliae (strain VdLs.17 / ATCC MYA-4575 / FGSC 10137)</name>
    <name type="common">Verticillium wilt</name>
    <dbReference type="NCBI Taxonomy" id="498257"/>
    <lineage>
        <taxon>Eukaryota</taxon>
        <taxon>Fungi</taxon>
        <taxon>Dikarya</taxon>
        <taxon>Ascomycota</taxon>
        <taxon>Pezizomycotina</taxon>
        <taxon>Sordariomycetes</taxon>
        <taxon>Hypocreomycetidae</taxon>
        <taxon>Glomerellales</taxon>
        <taxon>Plectosphaerellaceae</taxon>
        <taxon>Verticillium</taxon>
    </lineage>
</organism>
<dbReference type="HOGENOM" id="CLU_035524_1_0_1"/>
<dbReference type="eggNOG" id="ENOG502SEMR">
    <property type="taxonomic scope" value="Eukaryota"/>
</dbReference>
<dbReference type="Pfam" id="PF24809">
    <property type="entry name" value="DUF7708"/>
    <property type="match status" value="1"/>
</dbReference>
<dbReference type="RefSeq" id="XP_009658063.1">
    <property type="nucleotide sequence ID" value="XM_009659768.1"/>
</dbReference>
<dbReference type="GeneID" id="20711762"/>
<dbReference type="OMA" id="FHRANVE"/>
<evidence type="ECO:0000313" key="3">
    <source>
        <dbReference type="Proteomes" id="UP000001611"/>
    </source>
</evidence>
<accession>G2XJN6</accession>
<name>G2XJN6_VERDV</name>
<dbReference type="OrthoDB" id="4835296at2759"/>
<dbReference type="InterPro" id="IPR056125">
    <property type="entry name" value="DUF7708"/>
</dbReference>
<dbReference type="InParanoid" id="G2XJN6"/>
<evidence type="ECO:0000313" key="2">
    <source>
        <dbReference type="EMBL" id="EGY20739.1"/>
    </source>
</evidence>
<reference evidence="2 3" key="1">
    <citation type="submission" date="2008-03" db="EMBL/GenBank/DDBJ databases">
        <title>The Genome Sequence of Verticillium dahliae VdLs.17.</title>
        <authorList>
            <consortium name="The Broad Institute Genome Sequencing Platform"/>
            <person name="Ma L.-J.J."/>
            <person name="Klosterman S.J."/>
            <person name="Subbarao K."/>
            <person name="Dobinson K."/>
            <person name="Veronese P."/>
            <person name="Kang S."/>
            <person name="Gold S.E."/>
            <person name="Young S."/>
            <person name="Jaffe D."/>
            <person name="Gnerre S."/>
            <person name="Berlin A."/>
            <person name="Heiman D."/>
            <person name="Hepburn T."/>
            <person name="Sykes S."/>
            <person name="Alvarado L."/>
            <person name="Kodira C.D."/>
            <person name="Lander E."/>
            <person name="Galagan J."/>
            <person name="Nusbaum C."/>
            <person name="Birren B."/>
        </authorList>
    </citation>
    <scope>NUCLEOTIDE SEQUENCE [LARGE SCALE GENOMIC DNA]</scope>
    <source>
        <strain evidence="3">VdLs.17 / ATCC MYA-4575 / FGSC 10137</strain>
    </source>
</reference>
<gene>
    <name evidence="2" type="ORF">VDAG_10299</name>
</gene>
<proteinExistence type="predicted"/>